<evidence type="ECO:0000313" key="1">
    <source>
        <dbReference type="EMBL" id="TCS77617.1"/>
    </source>
</evidence>
<name>A0A4R3K4K5_9FIRM</name>
<dbReference type="Proteomes" id="UP000295188">
    <property type="component" value="Unassembled WGS sequence"/>
</dbReference>
<protein>
    <submittedName>
        <fullName evidence="1">Uncharacterized protein</fullName>
    </submittedName>
</protein>
<comment type="caution">
    <text evidence="1">The sequence shown here is derived from an EMBL/GenBank/DDBJ whole genome shotgun (WGS) entry which is preliminary data.</text>
</comment>
<accession>A0A4R3K4K5</accession>
<gene>
    <name evidence="1" type="ORF">EDC37_11418</name>
</gene>
<sequence length="67" mass="7591">MFYVKEKLGETTEVAVKITAENVFCKCPRCQAEVPVDLMEFMGDKDFGLYDSAVYCDNCVELLKRGV</sequence>
<organism evidence="1 2">
    <name type="scientific">Pectinatus cerevisiiphilus</name>
    <dbReference type="NCBI Taxonomy" id="86956"/>
    <lineage>
        <taxon>Bacteria</taxon>
        <taxon>Bacillati</taxon>
        <taxon>Bacillota</taxon>
        <taxon>Negativicutes</taxon>
        <taxon>Selenomonadales</taxon>
        <taxon>Selenomonadaceae</taxon>
        <taxon>Pectinatus</taxon>
    </lineage>
</organism>
<dbReference type="RefSeq" id="WP_132550634.1">
    <property type="nucleotide sequence ID" value="NZ_SMAA01000014.1"/>
</dbReference>
<dbReference type="OrthoDB" id="1666638at2"/>
<proteinExistence type="predicted"/>
<evidence type="ECO:0000313" key="2">
    <source>
        <dbReference type="Proteomes" id="UP000295188"/>
    </source>
</evidence>
<dbReference type="EMBL" id="SMAA01000014">
    <property type="protein sequence ID" value="TCS77617.1"/>
    <property type="molecule type" value="Genomic_DNA"/>
</dbReference>
<reference evidence="1 2" key="1">
    <citation type="submission" date="2019-03" db="EMBL/GenBank/DDBJ databases">
        <title>Genomic Encyclopedia of Type Strains, Phase IV (KMG-IV): sequencing the most valuable type-strain genomes for metagenomic binning, comparative biology and taxonomic classification.</title>
        <authorList>
            <person name="Goeker M."/>
        </authorList>
    </citation>
    <scope>NUCLEOTIDE SEQUENCE [LARGE SCALE GENOMIC DNA]</scope>
    <source>
        <strain evidence="1 2">DSM 20467</strain>
    </source>
</reference>
<dbReference type="AlphaFoldDB" id="A0A4R3K4K5"/>
<keyword evidence="2" id="KW-1185">Reference proteome</keyword>